<reference evidence="3 4" key="1">
    <citation type="submission" date="2013-11" db="EMBL/GenBank/DDBJ databases">
        <title>Single cell genomics of uncultured Tannerella BU063 (oral taxon 286).</title>
        <authorList>
            <person name="Beall C.J."/>
            <person name="Campbell A.G."/>
            <person name="Griffen A.L."/>
            <person name="Podar M."/>
            <person name="Leys E.J."/>
        </authorList>
    </citation>
    <scope>NUCLEOTIDE SEQUENCE [LARGE SCALE GENOMIC DNA]</scope>
    <source>
        <strain evidence="3">Cell 5</strain>
    </source>
</reference>
<keyword evidence="2" id="KW-0812">Transmembrane</keyword>
<name>W2C936_9BACT</name>
<organism evidence="3 4">
    <name type="scientific">Tannerella sp. oral taxon BU063 isolate Cell 5</name>
    <dbReference type="NCBI Taxonomy" id="1410950"/>
    <lineage>
        <taxon>Bacteria</taxon>
        <taxon>Pseudomonadati</taxon>
        <taxon>Bacteroidota</taxon>
        <taxon>Bacteroidia</taxon>
        <taxon>Bacteroidales</taxon>
        <taxon>Tannerellaceae</taxon>
        <taxon>Tannerella</taxon>
    </lineage>
</organism>
<accession>W2C936</accession>
<keyword evidence="2" id="KW-0472">Membrane</keyword>
<gene>
    <name evidence="3" type="ORF">T229_12475</name>
</gene>
<feature type="transmembrane region" description="Helical" evidence="2">
    <location>
        <begin position="24"/>
        <end position="51"/>
    </location>
</feature>
<comment type="caution">
    <text evidence="3">The sequence shown here is derived from an EMBL/GenBank/DDBJ whole genome shotgun (WGS) entry which is preliminary data.</text>
</comment>
<dbReference type="EMBL" id="AYYC01000731">
    <property type="protein sequence ID" value="ETK03759.1"/>
    <property type="molecule type" value="Genomic_DNA"/>
</dbReference>
<evidence type="ECO:0000313" key="3">
    <source>
        <dbReference type="EMBL" id="ETK03759.1"/>
    </source>
</evidence>
<protein>
    <recommendedName>
        <fullName evidence="5">Transmembrane protein</fullName>
    </recommendedName>
</protein>
<evidence type="ECO:0000313" key="4">
    <source>
        <dbReference type="Proteomes" id="UP000018872"/>
    </source>
</evidence>
<evidence type="ECO:0008006" key="5">
    <source>
        <dbReference type="Google" id="ProtNLM"/>
    </source>
</evidence>
<dbReference type="PATRIC" id="fig|1410950.3.peg.1898"/>
<feature type="compositionally biased region" description="Acidic residues" evidence="1">
    <location>
        <begin position="66"/>
        <end position="88"/>
    </location>
</feature>
<dbReference type="Proteomes" id="UP000018872">
    <property type="component" value="Unassembled WGS sequence"/>
</dbReference>
<sequence>MSDDTRAMLDELLLRRLTWRDRWVAIYFAISLAAIIITAEAPIWVMIAMMLNFFNAARVVQTIDLPPEEDEATGEDNEDETEVEASKP</sequence>
<feature type="region of interest" description="Disordered" evidence="1">
    <location>
        <begin position="65"/>
        <end position="88"/>
    </location>
</feature>
<proteinExistence type="predicted"/>
<evidence type="ECO:0000256" key="1">
    <source>
        <dbReference type="SAM" id="MobiDB-lite"/>
    </source>
</evidence>
<keyword evidence="2" id="KW-1133">Transmembrane helix</keyword>
<evidence type="ECO:0000256" key="2">
    <source>
        <dbReference type="SAM" id="Phobius"/>
    </source>
</evidence>
<dbReference type="AlphaFoldDB" id="W2C936"/>